<dbReference type="PANTHER" id="PTHR23314:SF0">
    <property type="entry name" value="SPERM-ASSOCIATED ANTIGEN 6"/>
    <property type="match status" value="1"/>
</dbReference>
<dbReference type="Pfam" id="PF00514">
    <property type="entry name" value="Arm"/>
    <property type="match status" value="2"/>
</dbReference>
<protein>
    <recommendedName>
        <fullName evidence="3">Sperm-associated antigen 6</fullName>
    </recommendedName>
</protein>
<dbReference type="SUPFAM" id="SSF48371">
    <property type="entry name" value="ARM repeat"/>
    <property type="match status" value="1"/>
</dbReference>
<proteinExistence type="predicted"/>
<dbReference type="GO" id="GO:0008017">
    <property type="term" value="F:microtubule binding"/>
    <property type="evidence" value="ECO:0007669"/>
    <property type="project" value="TreeGrafter"/>
</dbReference>
<gene>
    <name evidence="1" type="ORF">WJX81_005865</name>
</gene>
<evidence type="ECO:0000313" key="2">
    <source>
        <dbReference type="Proteomes" id="UP001445335"/>
    </source>
</evidence>
<dbReference type="Gene3D" id="1.25.10.10">
    <property type="entry name" value="Leucine-rich Repeat Variant"/>
    <property type="match status" value="3"/>
</dbReference>
<evidence type="ECO:0008006" key="3">
    <source>
        <dbReference type="Google" id="ProtNLM"/>
    </source>
</evidence>
<keyword evidence="2" id="KW-1185">Reference proteome</keyword>
<dbReference type="SMART" id="SM00185">
    <property type="entry name" value="ARM"/>
    <property type="match status" value="8"/>
</dbReference>
<dbReference type="AlphaFoldDB" id="A0AAW1QI07"/>
<dbReference type="InterPro" id="IPR016024">
    <property type="entry name" value="ARM-type_fold"/>
</dbReference>
<dbReference type="GO" id="GO:0003341">
    <property type="term" value="P:cilium movement"/>
    <property type="evidence" value="ECO:0007669"/>
    <property type="project" value="TreeGrafter"/>
</dbReference>
<dbReference type="GO" id="GO:0015630">
    <property type="term" value="C:microtubule cytoskeleton"/>
    <property type="evidence" value="ECO:0007669"/>
    <property type="project" value="TreeGrafter"/>
</dbReference>
<dbReference type="EMBL" id="JALJOU010000109">
    <property type="protein sequence ID" value="KAK9820994.1"/>
    <property type="molecule type" value="Genomic_DNA"/>
</dbReference>
<dbReference type="PANTHER" id="PTHR23314">
    <property type="entry name" value="SPERM-ASSOCIATED ANTIGEN 6 ARMADILLO REPEAT-CONTAINING"/>
    <property type="match status" value="1"/>
</dbReference>
<evidence type="ECO:0000313" key="1">
    <source>
        <dbReference type="EMBL" id="KAK9820994.1"/>
    </source>
</evidence>
<dbReference type="Proteomes" id="UP001445335">
    <property type="component" value="Unassembled WGS sequence"/>
</dbReference>
<sequence length="531" mass="54021">MGTRLVLQAFERYQKERVAFVSGVAEMAKGAQNVDALRQAGVFGLLGPLLLDPVPSVQLSAATALARLAGFSDDLAAEVARLGLLPHLAASLGTQSRFQKRAAAKCLRAVAKHGADLAGAVAGCGALKGLTGCLEEFDPSVKEEAAWTLGYVACHTPALAQQVVGANAVALLVLAAQEPELGLRRVAASALADIAKHSPELAQAVVDAGAVGHLVALVTSTDGGVRRHACLALAAVAGHSADLAEAVVAADAFPRALTGLKFPADERVRRAAATLVREVVKHRADLATTLVSSGAAGAMVDQVAEARGNARLPGVMALGFIAAFSETLALAIIAEKGLAPLVATLTDEPEDYLKAAAAWSIGQVARHTPEHARAAADAGALPALVAAEAGAGGAEDLRAKCRKALKLAVAHLTHLPALDALAQRPLGEAVLALVLGQAGRVLAHDAPGRAAWAHSGALAATQRAGETAPPGSELAEAVQVINSSYPEEIVRYYSPAYPQMLLQRLDVLAGSAPAPGVGGPPGTTVQHVAAR</sequence>
<dbReference type="InterPro" id="IPR011989">
    <property type="entry name" value="ARM-like"/>
</dbReference>
<name>A0AAW1QI07_9CHLO</name>
<dbReference type="InterPro" id="IPR000225">
    <property type="entry name" value="Armadillo"/>
</dbReference>
<comment type="caution">
    <text evidence="1">The sequence shown here is derived from an EMBL/GenBank/DDBJ whole genome shotgun (WGS) entry which is preliminary data.</text>
</comment>
<organism evidence="1 2">
    <name type="scientific">Elliptochloris bilobata</name>
    <dbReference type="NCBI Taxonomy" id="381761"/>
    <lineage>
        <taxon>Eukaryota</taxon>
        <taxon>Viridiplantae</taxon>
        <taxon>Chlorophyta</taxon>
        <taxon>core chlorophytes</taxon>
        <taxon>Trebouxiophyceae</taxon>
        <taxon>Trebouxiophyceae incertae sedis</taxon>
        <taxon>Elliptochloris clade</taxon>
        <taxon>Elliptochloris</taxon>
    </lineage>
</organism>
<accession>A0AAW1QI07</accession>
<reference evidence="1 2" key="1">
    <citation type="journal article" date="2024" name="Nat. Commun.">
        <title>Phylogenomics reveals the evolutionary origins of lichenization in chlorophyte algae.</title>
        <authorList>
            <person name="Puginier C."/>
            <person name="Libourel C."/>
            <person name="Otte J."/>
            <person name="Skaloud P."/>
            <person name="Haon M."/>
            <person name="Grisel S."/>
            <person name="Petersen M."/>
            <person name="Berrin J.G."/>
            <person name="Delaux P.M."/>
            <person name="Dal Grande F."/>
            <person name="Keller J."/>
        </authorList>
    </citation>
    <scope>NUCLEOTIDE SEQUENCE [LARGE SCALE GENOMIC DNA]</scope>
    <source>
        <strain evidence="1 2">SAG 245.80</strain>
    </source>
</reference>